<dbReference type="Gene3D" id="3.40.50.720">
    <property type="entry name" value="NAD(P)-binding Rossmann-like Domain"/>
    <property type="match status" value="1"/>
</dbReference>
<dbReference type="OrthoDB" id="5840532at2759"/>
<gene>
    <name evidence="4" type="ORF">B0I36DRAFT_364295</name>
</gene>
<evidence type="ECO:0000313" key="5">
    <source>
        <dbReference type="Proteomes" id="UP000756346"/>
    </source>
</evidence>
<proteinExistence type="inferred from homology"/>
<keyword evidence="3" id="KW-0560">Oxidoreductase</keyword>
<dbReference type="Pfam" id="PF13561">
    <property type="entry name" value="adh_short_C2"/>
    <property type="match status" value="1"/>
</dbReference>
<name>A0A9P8Y681_9PEZI</name>
<dbReference type="GO" id="GO:0016491">
    <property type="term" value="F:oxidoreductase activity"/>
    <property type="evidence" value="ECO:0007669"/>
    <property type="project" value="UniProtKB-KW"/>
</dbReference>
<dbReference type="Proteomes" id="UP000756346">
    <property type="component" value="Unassembled WGS sequence"/>
</dbReference>
<dbReference type="SUPFAM" id="SSF51735">
    <property type="entry name" value="NAD(P)-binding Rossmann-fold domains"/>
    <property type="match status" value="1"/>
</dbReference>
<comment type="caution">
    <text evidence="4">The sequence shown here is derived from an EMBL/GenBank/DDBJ whole genome shotgun (WGS) entry which is preliminary data.</text>
</comment>
<keyword evidence="2" id="KW-0521">NADP</keyword>
<dbReference type="InterPro" id="IPR036291">
    <property type="entry name" value="NAD(P)-bd_dom_sf"/>
</dbReference>
<dbReference type="AlphaFoldDB" id="A0A9P8Y681"/>
<evidence type="ECO:0000313" key="4">
    <source>
        <dbReference type="EMBL" id="KAH7029820.1"/>
    </source>
</evidence>
<protein>
    <submittedName>
        <fullName evidence="4">Uncharacterized protein</fullName>
    </submittedName>
</protein>
<evidence type="ECO:0000256" key="2">
    <source>
        <dbReference type="ARBA" id="ARBA00022857"/>
    </source>
</evidence>
<dbReference type="EMBL" id="JAGTJQ010000006">
    <property type="protein sequence ID" value="KAH7029820.1"/>
    <property type="molecule type" value="Genomic_DNA"/>
</dbReference>
<evidence type="ECO:0000256" key="1">
    <source>
        <dbReference type="ARBA" id="ARBA00006484"/>
    </source>
</evidence>
<comment type="similarity">
    <text evidence="1">Belongs to the short-chain dehydrogenases/reductases (SDR) family.</text>
</comment>
<sequence length="290" mass="30109">MYTPIPGRFAGKVAVITGGASGIGAAMATRYVAEGAKVLVADSCPIETGNAFVAELNKNTGDCGTSSGTINAAFHQCDLTDSEQATGVIAQVISIFGTVDILHNNAGALAMGTVADMPPEAWHMMYKLHVDAPFYTSRAALQHMLAKPRAEPPRTDDRGVIINTVSTAGVRGECGAAAYSSSKAALLSLTRVMAVDHAMDGIRVNAVAPGYTNTPLVALGQTVMDVLINQVPVHRSAEAEEIVSVMMFLASKEASYVTGAVWDVDGGVLARGMLNTGELRKALVEAGVMG</sequence>
<reference evidence="4" key="1">
    <citation type="journal article" date="2021" name="Nat. Commun.">
        <title>Genetic determinants of endophytism in the Arabidopsis root mycobiome.</title>
        <authorList>
            <person name="Mesny F."/>
            <person name="Miyauchi S."/>
            <person name="Thiergart T."/>
            <person name="Pickel B."/>
            <person name="Atanasova L."/>
            <person name="Karlsson M."/>
            <person name="Huettel B."/>
            <person name="Barry K.W."/>
            <person name="Haridas S."/>
            <person name="Chen C."/>
            <person name="Bauer D."/>
            <person name="Andreopoulos W."/>
            <person name="Pangilinan J."/>
            <person name="LaButti K."/>
            <person name="Riley R."/>
            <person name="Lipzen A."/>
            <person name="Clum A."/>
            <person name="Drula E."/>
            <person name="Henrissat B."/>
            <person name="Kohler A."/>
            <person name="Grigoriev I.V."/>
            <person name="Martin F.M."/>
            <person name="Hacquard S."/>
        </authorList>
    </citation>
    <scope>NUCLEOTIDE SEQUENCE</scope>
    <source>
        <strain evidence="4">MPI-CAGE-CH-0230</strain>
    </source>
</reference>
<keyword evidence="5" id="KW-1185">Reference proteome</keyword>
<dbReference type="GeneID" id="70188482"/>
<dbReference type="PROSITE" id="PS00061">
    <property type="entry name" value="ADH_SHORT"/>
    <property type="match status" value="1"/>
</dbReference>
<organism evidence="4 5">
    <name type="scientific">Microdochium trichocladiopsis</name>
    <dbReference type="NCBI Taxonomy" id="1682393"/>
    <lineage>
        <taxon>Eukaryota</taxon>
        <taxon>Fungi</taxon>
        <taxon>Dikarya</taxon>
        <taxon>Ascomycota</taxon>
        <taxon>Pezizomycotina</taxon>
        <taxon>Sordariomycetes</taxon>
        <taxon>Xylariomycetidae</taxon>
        <taxon>Xylariales</taxon>
        <taxon>Microdochiaceae</taxon>
        <taxon>Microdochium</taxon>
    </lineage>
</organism>
<accession>A0A9P8Y681</accession>
<dbReference type="PANTHER" id="PTHR24321">
    <property type="entry name" value="DEHYDROGENASES, SHORT CHAIN"/>
    <property type="match status" value="1"/>
</dbReference>
<dbReference type="PANTHER" id="PTHR24321:SF8">
    <property type="entry name" value="ESTRADIOL 17-BETA-DEHYDROGENASE 8-RELATED"/>
    <property type="match status" value="1"/>
</dbReference>
<evidence type="ECO:0000256" key="3">
    <source>
        <dbReference type="ARBA" id="ARBA00023002"/>
    </source>
</evidence>
<dbReference type="CDD" id="cd05233">
    <property type="entry name" value="SDR_c"/>
    <property type="match status" value="1"/>
</dbReference>
<dbReference type="FunFam" id="3.40.50.720:FF:000084">
    <property type="entry name" value="Short-chain dehydrogenase reductase"/>
    <property type="match status" value="1"/>
</dbReference>
<dbReference type="RefSeq" id="XP_046012108.1">
    <property type="nucleotide sequence ID" value="XM_046158936.1"/>
</dbReference>
<dbReference type="InterPro" id="IPR002347">
    <property type="entry name" value="SDR_fam"/>
</dbReference>
<dbReference type="PRINTS" id="PR00081">
    <property type="entry name" value="GDHRDH"/>
</dbReference>
<dbReference type="PRINTS" id="PR00080">
    <property type="entry name" value="SDRFAMILY"/>
</dbReference>
<dbReference type="InterPro" id="IPR020904">
    <property type="entry name" value="Sc_DH/Rdtase_CS"/>
</dbReference>